<evidence type="ECO:0000256" key="1">
    <source>
        <dbReference type="SAM" id="Coils"/>
    </source>
</evidence>
<organism evidence="2 3">
    <name type="scientific">Clostridium sardiniense</name>
    <name type="common">Clostridium absonum</name>
    <dbReference type="NCBI Taxonomy" id="29369"/>
    <lineage>
        <taxon>Bacteria</taxon>
        <taxon>Bacillati</taxon>
        <taxon>Bacillota</taxon>
        <taxon>Clostridia</taxon>
        <taxon>Eubacteriales</taxon>
        <taxon>Clostridiaceae</taxon>
        <taxon>Clostridium</taxon>
    </lineage>
</organism>
<feature type="coiled-coil region" evidence="1">
    <location>
        <begin position="140"/>
        <end position="167"/>
    </location>
</feature>
<name>A0ABS7L1A1_CLOSR</name>
<accession>A0ABS7L1A1</accession>
<proteinExistence type="predicted"/>
<protein>
    <submittedName>
        <fullName evidence="2">Uncharacterized protein</fullName>
    </submittedName>
</protein>
<reference evidence="2 3" key="1">
    <citation type="journal article" date="2021" name="Cell Host Microbe">
        <title>in vivo commensal control of Clostridioides difficile virulence.</title>
        <authorList>
            <person name="Girinathan B.P."/>
            <person name="Dibenedetto N."/>
            <person name="Worley J.N."/>
            <person name="Peltier J."/>
            <person name="Arrieta-Ortiz M.L."/>
            <person name="Rupa Christinal Immanuel S."/>
            <person name="Lavin R."/>
            <person name="Delaney M.L."/>
            <person name="Cummins C."/>
            <person name="Hoffmann M."/>
            <person name="Luo Y."/>
            <person name="Gonzalez-Escalona N."/>
            <person name="Allard M."/>
            <person name="Onderdonk A.B."/>
            <person name="Gerber G.K."/>
            <person name="Sonenshein A.L."/>
            <person name="Baliga N."/>
            <person name="Dupuy B."/>
            <person name="Bry L."/>
        </authorList>
    </citation>
    <scope>NUCLEOTIDE SEQUENCE [LARGE SCALE GENOMIC DNA]</scope>
    <source>
        <strain evidence="2 3">DSM 599</strain>
    </source>
</reference>
<comment type="caution">
    <text evidence="2">The sequence shown here is derived from an EMBL/GenBank/DDBJ whole genome shotgun (WGS) entry which is preliminary data.</text>
</comment>
<evidence type="ECO:0000313" key="3">
    <source>
        <dbReference type="Proteomes" id="UP001299068"/>
    </source>
</evidence>
<dbReference type="RefSeq" id="WP_221861914.1">
    <property type="nucleotide sequence ID" value="NZ_JAIKTU010000012.1"/>
</dbReference>
<sequence>MKSNGMNDFNEFNEFMKQFGFNFGYNNCNNRDNAENFDPDERCEDIPGGFQDLHPQLFVLIGDIMGQIMAGEMPFNVQNAIGNWFELIGQVILTYSAQQQYFQNGPGRYYKRKNKNVGNPFCEANPTPDNAADHGGIRQNTNYDTEINILKGNIESLTKEIESLKSIIRDINK</sequence>
<evidence type="ECO:0000313" key="2">
    <source>
        <dbReference type="EMBL" id="MBY0756687.1"/>
    </source>
</evidence>
<keyword evidence="1" id="KW-0175">Coiled coil</keyword>
<keyword evidence="3" id="KW-1185">Reference proteome</keyword>
<dbReference type="Proteomes" id="UP001299068">
    <property type="component" value="Unassembled WGS sequence"/>
</dbReference>
<gene>
    <name evidence="2" type="ORF">K5V21_14655</name>
</gene>
<dbReference type="EMBL" id="JAIKTU010000012">
    <property type="protein sequence ID" value="MBY0756687.1"/>
    <property type="molecule type" value="Genomic_DNA"/>
</dbReference>